<feature type="region of interest" description="Disordered" evidence="5">
    <location>
        <begin position="1"/>
        <end position="37"/>
    </location>
</feature>
<evidence type="ECO:0000256" key="3">
    <source>
        <dbReference type="ARBA" id="ARBA00022801"/>
    </source>
</evidence>
<dbReference type="Pfam" id="PF00326">
    <property type="entry name" value="Peptidase_S9"/>
    <property type="match status" value="1"/>
</dbReference>
<dbReference type="InterPro" id="IPR029058">
    <property type="entry name" value="AB_hydrolase_fold"/>
</dbReference>
<keyword evidence="4" id="KW-0720">Serine protease</keyword>
<reference evidence="8" key="1">
    <citation type="journal article" date="2021" name="PeerJ">
        <title>Extensive microbial diversity within the chicken gut microbiome revealed by metagenomics and culture.</title>
        <authorList>
            <person name="Gilroy R."/>
            <person name="Ravi A."/>
            <person name="Getino M."/>
            <person name="Pursley I."/>
            <person name="Horton D.L."/>
            <person name="Alikhan N.F."/>
            <person name="Baker D."/>
            <person name="Gharbi K."/>
            <person name="Hall N."/>
            <person name="Watson M."/>
            <person name="Adriaenssens E.M."/>
            <person name="Foster-Nyarko E."/>
            <person name="Jarju S."/>
            <person name="Secka A."/>
            <person name="Antonio M."/>
            <person name="Oren A."/>
            <person name="Chaudhuri R.R."/>
            <person name="La Ragione R."/>
            <person name="Hildebrand F."/>
            <person name="Pallen M.J."/>
        </authorList>
    </citation>
    <scope>NUCLEOTIDE SEQUENCE</scope>
    <source>
        <strain evidence="8">ChiHjej13B12-24818</strain>
    </source>
</reference>
<dbReference type="Gene3D" id="2.130.10.120">
    <property type="entry name" value="Prolyl oligopeptidase, N-terminal domain"/>
    <property type="match status" value="1"/>
</dbReference>
<dbReference type="PANTHER" id="PTHR11757:SF19">
    <property type="entry name" value="PROLYL ENDOPEPTIDASE-LIKE"/>
    <property type="match status" value="1"/>
</dbReference>
<evidence type="ECO:0000256" key="5">
    <source>
        <dbReference type="SAM" id="MobiDB-lite"/>
    </source>
</evidence>
<dbReference type="PANTHER" id="PTHR11757">
    <property type="entry name" value="PROTEASE FAMILY S9A OLIGOPEPTIDASE"/>
    <property type="match status" value="1"/>
</dbReference>
<organism evidence="8 9">
    <name type="scientific">Candidatus Brachybacterium merdavium</name>
    <dbReference type="NCBI Taxonomy" id="2838513"/>
    <lineage>
        <taxon>Bacteria</taxon>
        <taxon>Bacillati</taxon>
        <taxon>Actinomycetota</taxon>
        <taxon>Actinomycetes</taxon>
        <taxon>Micrococcales</taxon>
        <taxon>Dermabacteraceae</taxon>
        <taxon>Brachybacterium</taxon>
    </lineage>
</organism>
<proteinExistence type="inferred from homology"/>
<name>A0A9D2RNL5_9MICO</name>
<dbReference type="Gene3D" id="3.40.50.1820">
    <property type="entry name" value="alpha/beta hydrolase"/>
    <property type="match status" value="1"/>
</dbReference>
<keyword evidence="3" id="KW-0378">Hydrolase</keyword>
<dbReference type="GO" id="GO:0006508">
    <property type="term" value="P:proteolysis"/>
    <property type="evidence" value="ECO:0007669"/>
    <property type="project" value="UniProtKB-KW"/>
</dbReference>
<evidence type="ECO:0000256" key="2">
    <source>
        <dbReference type="ARBA" id="ARBA00022670"/>
    </source>
</evidence>
<dbReference type="AlphaFoldDB" id="A0A9D2RNL5"/>
<evidence type="ECO:0000259" key="7">
    <source>
        <dbReference type="Pfam" id="PF02897"/>
    </source>
</evidence>
<accession>A0A9D2RNL5</accession>
<feature type="domain" description="Peptidase S9A N-terminal" evidence="7">
    <location>
        <begin position="24"/>
        <end position="444"/>
    </location>
</feature>
<dbReference type="SUPFAM" id="SSF53474">
    <property type="entry name" value="alpha/beta-Hydrolases"/>
    <property type="match status" value="1"/>
</dbReference>
<reference evidence="8" key="2">
    <citation type="submission" date="2021-04" db="EMBL/GenBank/DDBJ databases">
        <authorList>
            <person name="Gilroy R."/>
        </authorList>
    </citation>
    <scope>NUCLEOTIDE SEQUENCE</scope>
    <source>
        <strain evidence="8">ChiHjej13B12-24818</strain>
    </source>
</reference>
<dbReference type="InterPro" id="IPR002470">
    <property type="entry name" value="Peptidase_S9A"/>
</dbReference>
<dbReference type="EMBL" id="DWZH01000007">
    <property type="protein sequence ID" value="HJB09037.1"/>
    <property type="molecule type" value="Genomic_DNA"/>
</dbReference>
<feature type="region of interest" description="Disordered" evidence="5">
    <location>
        <begin position="320"/>
        <end position="340"/>
    </location>
</feature>
<sequence>MTQETLAEPQSDQKQLTQDAAAAPRIPRRPQERTMHGDTAVIDHGWLRTLDPAAIAAHLDAENAHTAHRTAHLAELRSALARELTAPEPPTELFVPVRNGGWWYLDRPRFLAGHGMDVSLSRVPDSADLRRDAHGIPVLEDGQLLEGEQMLVEDRRQVFAIALSAEHQLLARAEAGEGGCHITVVDLSTEEILDRAVRGAGPDLAFSTDGQWLLYLRVDVYGRGHQVRRHRLGTSAADDAVVVDAPDRWAELELSRSRDGSTLVIHSRSVVSAQAWHLDLADPTADPRRVTVPHRSANLQVEHAGDRLLVLSEDAAGRSELSELPLSDPAQDVPLPGDPAEPRPLLLAREGEHFEGIEAFAGFAALQVRSGGLPGVRLIPRRDDGTFDILATRTLSHGGELEAVRLDANPDWDQDVVRYRLDSLLTPTTLAQHRVSTGEASVLRRVAAARIDPEQYRERRLWAEAADGTPVPISLLHRRDITADGTAPGVLHGYGAFGSSIDPALALSALPLLDRGVVVAIAHVRGGGEMGPAWHHSAQREDKAVSFTDFLSCAEHLVDAGWVAADRLGAAGSGPGGLLVAASANLAPHRFRAVVAQEPMVDPLASLLDPGVLLSLQEWAEWGDPAEEESVYRALRACSPAENVGESAYPAVLAQAVLEGDQAPCTEAAVWIAELRAKTTADPARRPVLLHCAPDSSGGAQARRTAAMAWLLEQLGAPGCP</sequence>
<protein>
    <submittedName>
        <fullName evidence="8">Prolyl oligopeptidase family serine peptidase</fullName>
    </submittedName>
</protein>
<dbReference type="InterPro" id="IPR023302">
    <property type="entry name" value="Pept_S9A_N"/>
</dbReference>
<evidence type="ECO:0000259" key="6">
    <source>
        <dbReference type="Pfam" id="PF00326"/>
    </source>
</evidence>
<feature type="domain" description="Peptidase S9 prolyl oligopeptidase catalytic" evidence="6">
    <location>
        <begin position="512"/>
        <end position="701"/>
    </location>
</feature>
<comment type="caution">
    <text evidence="8">The sequence shown here is derived from an EMBL/GenBank/DDBJ whole genome shotgun (WGS) entry which is preliminary data.</text>
</comment>
<dbReference type="SUPFAM" id="SSF50993">
    <property type="entry name" value="Peptidase/esterase 'gauge' domain"/>
    <property type="match status" value="1"/>
</dbReference>
<dbReference type="InterPro" id="IPR051543">
    <property type="entry name" value="Serine_Peptidase_S9A"/>
</dbReference>
<dbReference type="InterPro" id="IPR001375">
    <property type="entry name" value="Peptidase_S9_cat"/>
</dbReference>
<gene>
    <name evidence="8" type="ORF">H9786_00680</name>
</gene>
<evidence type="ECO:0000313" key="9">
    <source>
        <dbReference type="Proteomes" id="UP000823823"/>
    </source>
</evidence>
<keyword evidence="2" id="KW-0645">Protease</keyword>
<dbReference type="PRINTS" id="PR00862">
    <property type="entry name" value="PROLIGOPTASE"/>
</dbReference>
<comment type="similarity">
    <text evidence="1">Belongs to the peptidase S9A family.</text>
</comment>
<evidence type="ECO:0000313" key="8">
    <source>
        <dbReference type="EMBL" id="HJB09037.1"/>
    </source>
</evidence>
<dbReference type="Pfam" id="PF02897">
    <property type="entry name" value="Peptidase_S9_N"/>
    <property type="match status" value="1"/>
</dbReference>
<evidence type="ECO:0000256" key="4">
    <source>
        <dbReference type="ARBA" id="ARBA00022825"/>
    </source>
</evidence>
<evidence type="ECO:0000256" key="1">
    <source>
        <dbReference type="ARBA" id="ARBA00005228"/>
    </source>
</evidence>
<dbReference type="GO" id="GO:0004252">
    <property type="term" value="F:serine-type endopeptidase activity"/>
    <property type="evidence" value="ECO:0007669"/>
    <property type="project" value="InterPro"/>
</dbReference>
<dbReference type="Proteomes" id="UP000823823">
    <property type="component" value="Unassembled WGS sequence"/>
</dbReference>
<feature type="compositionally biased region" description="Polar residues" evidence="5">
    <location>
        <begin position="1"/>
        <end position="18"/>
    </location>
</feature>